<gene>
    <name evidence="1" type="ORF">HPB47_002435</name>
</gene>
<proteinExistence type="predicted"/>
<protein>
    <submittedName>
        <fullName evidence="1">Uncharacterized protein</fullName>
    </submittedName>
</protein>
<dbReference type="EMBL" id="JABSTQ010010332">
    <property type="protein sequence ID" value="KAG0421686.1"/>
    <property type="molecule type" value="Genomic_DNA"/>
</dbReference>
<organism evidence="1 2">
    <name type="scientific">Ixodes persulcatus</name>
    <name type="common">Taiga tick</name>
    <dbReference type="NCBI Taxonomy" id="34615"/>
    <lineage>
        <taxon>Eukaryota</taxon>
        <taxon>Metazoa</taxon>
        <taxon>Ecdysozoa</taxon>
        <taxon>Arthropoda</taxon>
        <taxon>Chelicerata</taxon>
        <taxon>Arachnida</taxon>
        <taxon>Acari</taxon>
        <taxon>Parasitiformes</taxon>
        <taxon>Ixodida</taxon>
        <taxon>Ixodoidea</taxon>
        <taxon>Ixodidae</taxon>
        <taxon>Ixodinae</taxon>
        <taxon>Ixodes</taxon>
    </lineage>
</organism>
<dbReference type="Proteomes" id="UP000805193">
    <property type="component" value="Unassembled WGS sequence"/>
</dbReference>
<comment type="caution">
    <text evidence="1">The sequence shown here is derived from an EMBL/GenBank/DDBJ whole genome shotgun (WGS) entry which is preliminary data.</text>
</comment>
<name>A0AC60PLK7_IXOPE</name>
<evidence type="ECO:0000313" key="2">
    <source>
        <dbReference type="Proteomes" id="UP000805193"/>
    </source>
</evidence>
<evidence type="ECO:0000313" key="1">
    <source>
        <dbReference type="EMBL" id="KAG0421686.1"/>
    </source>
</evidence>
<reference evidence="1 2" key="1">
    <citation type="journal article" date="2020" name="Cell">
        <title>Large-Scale Comparative Analyses of Tick Genomes Elucidate Their Genetic Diversity and Vector Capacities.</title>
        <authorList>
            <consortium name="Tick Genome and Microbiome Consortium (TIGMIC)"/>
            <person name="Jia N."/>
            <person name="Wang J."/>
            <person name="Shi W."/>
            <person name="Du L."/>
            <person name="Sun Y."/>
            <person name="Zhan W."/>
            <person name="Jiang J.F."/>
            <person name="Wang Q."/>
            <person name="Zhang B."/>
            <person name="Ji P."/>
            <person name="Bell-Sakyi L."/>
            <person name="Cui X.M."/>
            <person name="Yuan T.T."/>
            <person name="Jiang B.G."/>
            <person name="Yang W.F."/>
            <person name="Lam T.T."/>
            <person name="Chang Q.C."/>
            <person name="Ding S.J."/>
            <person name="Wang X.J."/>
            <person name="Zhu J.G."/>
            <person name="Ruan X.D."/>
            <person name="Zhao L."/>
            <person name="Wei J.T."/>
            <person name="Ye R.Z."/>
            <person name="Que T.C."/>
            <person name="Du C.H."/>
            <person name="Zhou Y.H."/>
            <person name="Cheng J.X."/>
            <person name="Dai P.F."/>
            <person name="Guo W.B."/>
            <person name="Han X.H."/>
            <person name="Huang E.J."/>
            <person name="Li L.F."/>
            <person name="Wei W."/>
            <person name="Gao Y.C."/>
            <person name="Liu J.Z."/>
            <person name="Shao H.Z."/>
            <person name="Wang X."/>
            <person name="Wang C.C."/>
            <person name="Yang T.C."/>
            <person name="Huo Q.B."/>
            <person name="Li W."/>
            <person name="Chen H.Y."/>
            <person name="Chen S.E."/>
            <person name="Zhou L.G."/>
            <person name="Ni X.B."/>
            <person name="Tian J.H."/>
            <person name="Sheng Y."/>
            <person name="Liu T."/>
            <person name="Pan Y.S."/>
            <person name="Xia L.Y."/>
            <person name="Li J."/>
            <person name="Zhao F."/>
            <person name="Cao W.C."/>
        </authorList>
    </citation>
    <scope>NUCLEOTIDE SEQUENCE [LARGE SCALE GENOMIC DNA]</scope>
    <source>
        <strain evidence="1">Iper-2018</strain>
    </source>
</reference>
<sequence length="90" mass="9798">MANKKEESSLTSFGQRLVSSERQAKRTGGAAARAPTVECMDPSFCPKVLQGLHNGIIRTWDSFLRNRESKVMVIYTGGTIGMAKDVHGGK</sequence>
<accession>A0AC60PLK7</accession>
<keyword evidence="2" id="KW-1185">Reference proteome</keyword>